<dbReference type="GO" id="GO:0008652">
    <property type="term" value="P:amino acid biosynthetic process"/>
    <property type="evidence" value="ECO:0007669"/>
    <property type="project" value="UniProtKB-ARBA"/>
</dbReference>
<dbReference type="Proteomes" id="UP000247476">
    <property type="component" value="Unassembled WGS sequence"/>
</dbReference>
<dbReference type="InterPro" id="IPR001544">
    <property type="entry name" value="Aminotrans_IV"/>
</dbReference>
<evidence type="ECO:0000256" key="3">
    <source>
        <dbReference type="ARBA" id="ARBA00011738"/>
    </source>
</evidence>
<dbReference type="OrthoDB" id="9805628at2"/>
<dbReference type="InterPro" id="IPR043131">
    <property type="entry name" value="BCAT-like_N"/>
</dbReference>
<evidence type="ECO:0000256" key="4">
    <source>
        <dbReference type="ARBA" id="ARBA00022898"/>
    </source>
</evidence>
<name>A0A2V5JVS7_9BACL</name>
<comment type="subunit">
    <text evidence="3">Homodimer.</text>
</comment>
<protein>
    <submittedName>
        <fullName evidence="7">4-amino-4-deoxychorismate lyase</fullName>
    </submittedName>
</protein>
<sequence length="301" mass="33128">MKIAVNGRICEDKEAVISVYDHGFLYGMGLFETFRTYGGRPFLLEAHLRRLAAGCGELGIRYVPDAALLGALIAELLEKNGLADAYVRLSVSAGVDVLGLPAGDYEEPTVIVYMKPLPPRDERVYAEGKPIQLLELRRNSPDAGSVRFKSFHYMNNVLAKREMRRYDWASGAEGVFLDEHGHVAEGIVSNVFWARDGVLYTPSLETGILPGITREFAMKLARESGLPVKEGLFGWPELLDADEAFVTNSVQEIVPVARAFEPSGIEIRFERSGGAPGPITRRLTAEYAAAVGRLGDNRRRG</sequence>
<organism evidence="7 8">
    <name type="scientific">Paenibacillus flagellatus</name>
    <dbReference type="NCBI Taxonomy" id="2211139"/>
    <lineage>
        <taxon>Bacteria</taxon>
        <taxon>Bacillati</taxon>
        <taxon>Bacillota</taxon>
        <taxon>Bacilli</taxon>
        <taxon>Bacillales</taxon>
        <taxon>Paenibacillaceae</taxon>
        <taxon>Paenibacillus</taxon>
    </lineage>
</organism>
<dbReference type="Gene3D" id="3.30.470.10">
    <property type="match status" value="1"/>
</dbReference>
<proteinExistence type="inferred from homology"/>
<dbReference type="PANTHER" id="PTHR42743:SF11">
    <property type="entry name" value="AMINODEOXYCHORISMATE LYASE"/>
    <property type="match status" value="1"/>
</dbReference>
<keyword evidence="8" id="KW-1185">Reference proteome</keyword>
<evidence type="ECO:0000256" key="1">
    <source>
        <dbReference type="ARBA" id="ARBA00001933"/>
    </source>
</evidence>
<dbReference type="AlphaFoldDB" id="A0A2V5JVS7"/>
<dbReference type="Pfam" id="PF01063">
    <property type="entry name" value="Aminotran_4"/>
    <property type="match status" value="1"/>
</dbReference>
<dbReference type="EMBL" id="QJVJ01000021">
    <property type="protein sequence ID" value="PYI50252.1"/>
    <property type="molecule type" value="Genomic_DNA"/>
</dbReference>
<dbReference type="InterPro" id="IPR050571">
    <property type="entry name" value="Class-IV_PLP-Dep_Aminotrnsfr"/>
</dbReference>
<dbReference type="InterPro" id="IPR018300">
    <property type="entry name" value="Aminotrans_IV_CS"/>
</dbReference>
<accession>A0A2V5JVS7</accession>
<evidence type="ECO:0000313" key="7">
    <source>
        <dbReference type="EMBL" id="PYI50252.1"/>
    </source>
</evidence>
<dbReference type="CDD" id="cd00449">
    <property type="entry name" value="PLPDE_IV"/>
    <property type="match status" value="1"/>
</dbReference>
<dbReference type="FunFam" id="3.20.10.10:FF:000002">
    <property type="entry name" value="D-alanine aminotransferase"/>
    <property type="match status" value="1"/>
</dbReference>
<reference evidence="7 8" key="1">
    <citation type="submission" date="2018-05" db="EMBL/GenBank/DDBJ databases">
        <title>Paenibacillus flagellatus sp. nov., isolated from selenium mineral soil.</title>
        <authorList>
            <person name="Dai X."/>
        </authorList>
    </citation>
    <scope>NUCLEOTIDE SEQUENCE [LARGE SCALE GENOMIC DNA]</scope>
    <source>
        <strain evidence="7 8">DXL2</strain>
    </source>
</reference>
<dbReference type="NCBIfam" id="NF005800">
    <property type="entry name" value="PRK07650.1"/>
    <property type="match status" value="1"/>
</dbReference>
<dbReference type="PANTHER" id="PTHR42743">
    <property type="entry name" value="AMINO-ACID AMINOTRANSFERASE"/>
    <property type="match status" value="1"/>
</dbReference>
<comment type="cofactor">
    <cofactor evidence="1 6">
        <name>pyridoxal 5'-phosphate</name>
        <dbReference type="ChEBI" id="CHEBI:597326"/>
    </cofactor>
</comment>
<dbReference type="GO" id="GO:0046394">
    <property type="term" value="P:carboxylic acid biosynthetic process"/>
    <property type="evidence" value="ECO:0007669"/>
    <property type="project" value="UniProtKB-ARBA"/>
</dbReference>
<comment type="caution">
    <text evidence="7">The sequence shown here is derived from an EMBL/GenBank/DDBJ whole genome shotgun (WGS) entry which is preliminary data.</text>
</comment>
<keyword evidence="4 6" id="KW-0663">Pyridoxal phosphate</keyword>
<dbReference type="Gene3D" id="3.20.10.10">
    <property type="entry name" value="D-amino Acid Aminotransferase, subunit A, domain 2"/>
    <property type="match status" value="1"/>
</dbReference>
<evidence type="ECO:0000256" key="2">
    <source>
        <dbReference type="ARBA" id="ARBA00009320"/>
    </source>
</evidence>
<evidence type="ECO:0000313" key="8">
    <source>
        <dbReference type="Proteomes" id="UP000247476"/>
    </source>
</evidence>
<dbReference type="GO" id="GO:0016829">
    <property type="term" value="F:lyase activity"/>
    <property type="evidence" value="ECO:0007669"/>
    <property type="project" value="UniProtKB-KW"/>
</dbReference>
<comment type="similarity">
    <text evidence="2 5">Belongs to the class-IV pyridoxal-phosphate-dependent aminotransferase family.</text>
</comment>
<dbReference type="RefSeq" id="WP_110843822.1">
    <property type="nucleotide sequence ID" value="NZ_QJVJ01000021.1"/>
</dbReference>
<evidence type="ECO:0000256" key="6">
    <source>
        <dbReference type="RuleBase" id="RU004516"/>
    </source>
</evidence>
<keyword evidence="7" id="KW-0456">Lyase</keyword>
<gene>
    <name evidence="7" type="ORF">DLM86_30430</name>
</gene>
<dbReference type="InterPro" id="IPR036038">
    <property type="entry name" value="Aminotransferase-like"/>
</dbReference>
<dbReference type="GO" id="GO:0005829">
    <property type="term" value="C:cytosol"/>
    <property type="evidence" value="ECO:0007669"/>
    <property type="project" value="TreeGrafter"/>
</dbReference>
<dbReference type="InterPro" id="IPR043132">
    <property type="entry name" value="BCAT-like_C"/>
</dbReference>
<evidence type="ECO:0000256" key="5">
    <source>
        <dbReference type="RuleBase" id="RU004106"/>
    </source>
</evidence>
<dbReference type="SUPFAM" id="SSF56752">
    <property type="entry name" value="D-aminoacid aminotransferase-like PLP-dependent enzymes"/>
    <property type="match status" value="1"/>
</dbReference>
<dbReference type="PROSITE" id="PS00770">
    <property type="entry name" value="AA_TRANSFER_CLASS_4"/>
    <property type="match status" value="1"/>
</dbReference>